<evidence type="ECO:0000313" key="1">
    <source>
        <dbReference type="EMBL" id="ODV87336.1"/>
    </source>
</evidence>
<dbReference type="AlphaFoldDB" id="A0A1E4T6F6"/>
<dbReference type="EMBL" id="KV453848">
    <property type="protein sequence ID" value="ODV87336.1"/>
    <property type="molecule type" value="Genomic_DNA"/>
</dbReference>
<dbReference type="InterPro" id="IPR011990">
    <property type="entry name" value="TPR-like_helical_dom_sf"/>
</dbReference>
<gene>
    <name evidence="1" type="ORF">CANARDRAFT_194938</name>
</gene>
<sequence length="543" mass="62539">MTLSQYTAVFKALSVRGATDQITDLWDTFLKREFLPNDLILCYIIQSYIASKSYADALGWFAAFSHYNIPLNSMSYGLMLTALSGSNDIRLCFGLLDELDGLGNIKLEKKDLNQFLGRIALLGDYKSIELIISKYYTSFGIERTIEDMTWILKAHYHANRHGTVVHLVEKFVEEGTDTYELNRLALESSVKFNNLSCFKVTWRRLIERFPDQMEIRTFIPFMVAQVRQGQFSSIPERLDQIQKRFGKLPSIIFNQMIYEAIRLKQTRTAMKILGESLKRGVQPSPKTYSLMMKASLRDTGKVNDNLEITTQLLDDVLVKRKEDGFGKLDHDIHAASFKQVIANILKHEQVSQARKYFELYIQHSKDNLLDNIHILSAELMVLGAEQRWNEFEQCFARYVDLIRAKMDVARMKSTHEPKRKVSQVRFDTSLPPPSSQFLDEPNIKYNIKPNSKTPAYLNGALHSVWPYRLQQLSETDRLDEVMTMVQQLRDDGLVLSHSNYNTTALVLSRDPSQLRASIQFMDKYMLPGILAAATTKMAHLRLK</sequence>
<feature type="non-terminal residue" evidence="1">
    <location>
        <position position="543"/>
    </location>
</feature>
<dbReference type="Proteomes" id="UP000094801">
    <property type="component" value="Unassembled WGS sequence"/>
</dbReference>
<proteinExistence type="predicted"/>
<dbReference type="PANTHER" id="PTHR47938:SF34">
    <property type="entry name" value="EXPRESSED PROTEIN"/>
    <property type="match status" value="1"/>
</dbReference>
<evidence type="ECO:0000313" key="2">
    <source>
        <dbReference type="Proteomes" id="UP000094801"/>
    </source>
</evidence>
<evidence type="ECO:0008006" key="3">
    <source>
        <dbReference type="Google" id="ProtNLM"/>
    </source>
</evidence>
<protein>
    <recommendedName>
        <fullName evidence="3">Pentacotripeptide-repeat region of PRORP domain-containing protein</fullName>
    </recommendedName>
</protein>
<reference evidence="2" key="1">
    <citation type="submission" date="2016-04" db="EMBL/GenBank/DDBJ databases">
        <title>Comparative genomics of biotechnologically important yeasts.</title>
        <authorList>
            <consortium name="DOE Joint Genome Institute"/>
            <person name="Riley R."/>
            <person name="Haridas S."/>
            <person name="Wolfe K.H."/>
            <person name="Lopes M.R."/>
            <person name="Hittinger C.T."/>
            <person name="Goker M."/>
            <person name="Salamov A."/>
            <person name="Wisecaver J."/>
            <person name="Long T.M."/>
            <person name="Aerts A.L."/>
            <person name="Barry K."/>
            <person name="Choi C."/>
            <person name="Clum A."/>
            <person name="Coughlan A.Y."/>
            <person name="Deshpande S."/>
            <person name="Douglass A.P."/>
            <person name="Hanson S.J."/>
            <person name="Klenk H.-P."/>
            <person name="Labutti K."/>
            <person name="Lapidus A."/>
            <person name="Lindquist E."/>
            <person name="Lipzen A."/>
            <person name="Meier-Kolthoff J.P."/>
            <person name="Ohm R.A."/>
            <person name="Otillar R.P."/>
            <person name="Pangilinan J."/>
            <person name="Peng Y."/>
            <person name="Rokas A."/>
            <person name="Rosa C.A."/>
            <person name="Scheuner C."/>
            <person name="Sibirny A.A."/>
            <person name="Slot J.C."/>
            <person name="Stielow J.B."/>
            <person name="Sun H."/>
            <person name="Kurtzman C.P."/>
            <person name="Blackwell M."/>
            <person name="Grigoriev I.V."/>
            <person name="Jeffries T.W."/>
        </authorList>
    </citation>
    <scope>NUCLEOTIDE SEQUENCE [LARGE SCALE GENOMIC DNA]</scope>
    <source>
        <strain evidence="2">NRRL YB-2248</strain>
    </source>
</reference>
<organism evidence="1 2">
    <name type="scientific">[Candida] arabinofermentans NRRL YB-2248</name>
    <dbReference type="NCBI Taxonomy" id="983967"/>
    <lineage>
        <taxon>Eukaryota</taxon>
        <taxon>Fungi</taxon>
        <taxon>Dikarya</taxon>
        <taxon>Ascomycota</taxon>
        <taxon>Saccharomycotina</taxon>
        <taxon>Pichiomycetes</taxon>
        <taxon>Pichiales</taxon>
        <taxon>Pichiaceae</taxon>
        <taxon>Ogataea</taxon>
        <taxon>Ogataea/Candida clade</taxon>
    </lineage>
</organism>
<accession>A0A1E4T6F6</accession>
<dbReference type="Gene3D" id="1.25.40.10">
    <property type="entry name" value="Tetratricopeptide repeat domain"/>
    <property type="match status" value="2"/>
</dbReference>
<dbReference type="OrthoDB" id="185373at2759"/>
<keyword evidence="2" id="KW-1185">Reference proteome</keyword>
<name>A0A1E4T6F6_9ASCO</name>
<dbReference type="GO" id="GO:0003729">
    <property type="term" value="F:mRNA binding"/>
    <property type="evidence" value="ECO:0007669"/>
    <property type="project" value="TreeGrafter"/>
</dbReference>
<dbReference type="PANTHER" id="PTHR47938">
    <property type="entry name" value="RESPIRATORY COMPLEX I CHAPERONE (CIA84), PUTATIVE (AFU_ORTHOLOGUE AFUA_2G06020)-RELATED"/>
    <property type="match status" value="1"/>
</dbReference>
<dbReference type="STRING" id="983967.A0A1E4T6F6"/>